<reference evidence="8" key="1">
    <citation type="submission" date="2020-10" db="EMBL/GenBank/DDBJ databases">
        <authorList>
            <person name="Gilroy R."/>
        </authorList>
    </citation>
    <scope>NUCLEOTIDE SEQUENCE</scope>
    <source>
        <strain evidence="8">18911</strain>
    </source>
</reference>
<keyword evidence="5 7" id="KW-1133">Transmembrane helix</keyword>
<dbReference type="EMBL" id="DVNF01000083">
    <property type="protein sequence ID" value="HIU60318.1"/>
    <property type="molecule type" value="Genomic_DNA"/>
</dbReference>
<dbReference type="GO" id="GO:0005886">
    <property type="term" value="C:plasma membrane"/>
    <property type="evidence" value="ECO:0007669"/>
    <property type="project" value="UniProtKB-SubCell"/>
</dbReference>
<comment type="caution">
    <text evidence="8">The sequence shown here is derived from an EMBL/GenBank/DDBJ whole genome shotgun (WGS) entry which is preliminary data.</text>
</comment>
<comment type="subcellular location">
    <subcellularLocation>
        <location evidence="1">Cell membrane</location>
        <topology evidence="1">Multi-pass membrane protein</topology>
    </subcellularLocation>
</comment>
<dbReference type="InterPro" id="IPR002528">
    <property type="entry name" value="MATE_fam"/>
</dbReference>
<proteinExistence type="predicted"/>
<keyword evidence="3" id="KW-1003">Cell membrane</keyword>
<dbReference type="InterPro" id="IPR047135">
    <property type="entry name" value="YsiQ"/>
</dbReference>
<dbReference type="PIRSF" id="PIRSF006603">
    <property type="entry name" value="DinF"/>
    <property type="match status" value="1"/>
</dbReference>
<keyword evidence="2" id="KW-0813">Transport</keyword>
<feature type="transmembrane region" description="Helical" evidence="7">
    <location>
        <begin position="53"/>
        <end position="76"/>
    </location>
</feature>
<dbReference type="Proteomes" id="UP000824094">
    <property type="component" value="Unassembled WGS sequence"/>
</dbReference>
<protein>
    <submittedName>
        <fullName evidence="8">MATE family efflux transporter</fullName>
    </submittedName>
</protein>
<dbReference type="PANTHER" id="PTHR42925:SF2">
    <property type="entry name" value="NA+ DRIVEN MULTIDRUG EFFLUX PUMP"/>
    <property type="match status" value="1"/>
</dbReference>
<evidence type="ECO:0000256" key="2">
    <source>
        <dbReference type="ARBA" id="ARBA00022448"/>
    </source>
</evidence>
<evidence type="ECO:0000256" key="5">
    <source>
        <dbReference type="ARBA" id="ARBA00022989"/>
    </source>
</evidence>
<feature type="transmembrane region" description="Helical" evidence="7">
    <location>
        <begin position="130"/>
        <end position="151"/>
    </location>
</feature>
<accession>A0A9D1MHU8</accession>
<sequence length="477" mass="51830">MKKYTVNGKRIFLMSLPIFFELFLQLLVGNIDQIMLSGYSETSVAAIGNANTIINLVIVILTMAASGGMIALTHYIGAGDEQKQKTAIIWTFVLGGAFGLIFTVILVAAAKPLLTALNAPQEIIPEAAGYITVVGAGLILQALMLSGTAVLRSFSRLKDILIIAVVMNLTNILGNWLLINGISIFPEMGIMGAAISTDFSKFLGLAITLIVLRFRSPVRVKIADFKKMDMATFKDIIKVALPTGTETASYNLSQIVILSFINLFGTSVINTKVYCSMLANISYLYSTAIAQSTQINIGYLVGAKEYSMVSGRVGTTTLICIGVSVAVAAILWLTSDFVVGMLSTDPVVLELSKTILLIDVALEIGRAVNLVMTRCLATVGDINLPVTITIMMEWAVEVGFGYLFGVHLGYGLVGIWIAMAVDEILRGIFFAVRFFRKKWMHKERKKDIVLPPKADILEAVKSPRTLFEGLSRAFRID</sequence>
<keyword evidence="6 7" id="KW-0472">Membrane</keyword>
<feature type="transmembrane region" description="Helical" evidence="7">
    <location>
        <begin position="313"/>
        <end position="334"/>
    </location>
</feature>
<evidence type="ECO:0000256" key="6">
    <source>
        <dbReference type="ARBA" id="ARBA00023136"/>
    </source>
</evidence>
<evidence type="ECO:0000256" key="4">
    <source>
        <dbReference type="ARBA" id="ARBA00022692"/>
    </source>
</evidence>
<dbReference type="AlphaFoldDB" id="A0A9D1MHU8"/>
<evidence type="ECO:0000313" key="9">
    <source>
        <dbReference type="Proteomes" id="UP000824094"/>
    </source>
</evidence>
<organism evidence="8 9">
    <name type="scientific">Candidatus Stercoripulliclostridium merdigallinarum</name>
    <dbReference type="NCBI Taxonomy" id="2840951"/>
    <lineage>
        <taxon>Bacteria</taxon>
        <taxon>Bacillati</taxon>
        <taxon>Bacillota</taxon>
        <taxon>Clostridia</taxon>
        <taxon>Eubacteriales</taxon>
        <taxon>Candidatus Stercoripulliclostridium</taxon>
    </lineage>
</organism>
<dbReference type="Pfam" id="PF01554">
    <property type="entry name" value="MatE"/>
    <property type="match status" value="2"/>
</dbReference>
<evidence type="ECO:0000313" key="8">
    <source>
        <dbReference type="EMBL" id="HIU60318.1"/>
    </source>
</evidence>
<dbReference type="PANTHER" id="PTHR42925">
    <property type="entry name" value="MULTIDRUG AND TOXIN EFFLUX PROTEIN MATE FAMILY"/>
    <property type="match status" value="1"/>
</dbReference>
<name>A0A9D1MHU8_9FIRM</name>
<keyword evidence="4 7" id="KW-0812">Transmembrane</keyword>
<feature type="transmembrane region" description="Helical" evidence="7">
    <location>
        <begin position="190"/>
        <end position="212"/>
    </location>
</feature>
<dbReference type="NCBIfam" id="TIGR00797">
    <property type="entry name" value="matE"/>
    <property type="match status" value="1"/>
</dbReference>
<reference evidence="8" key="2">
    <citation type="journal article" date="2021" name="PeerJ">
        <title>Extensive microbial diversity within the chicken gut microbiome revealed by metagenomics and culture.</title>
        <authorList>
            <person name="Gilroy R."/>
            <person name="Ravi A."/>
            <person name="Getino M."/>
            <person name="Pursley I."/>
            <person name="Horton D.L."/>
            <person name="Alikhan N.F."/>
            <person name="Baker D."/>
            <person name="Gharbi K."/>
            <person name="Hall N."/>
            <person name="Watson M."/>
            <person name="Adriaenssens E.M."/>
            <person name="Foster-Nyarko E."/>
            <person name="Jarju S."/>
            <person name="Secka A."/>
            <person name="Antonio M."/>
            <person name="Oren A."/>
            <person name="Chaudhuri R.R."/>
            <person name="La Ragione R."/>
            <person name="Hildebrand F."/>
            <person name="Pallen M.J."/>
        </authorList>
    </citation>
    <scope>NUCLEOTIDE SEQUENCE</scope>
    <source>
        <strain evidence="8">18911</strain>
    </source>
</reference>
<dbReference type="GO" id="GO:0042910">
    <property type="term" value="F:xenobiotic transmembrane transporter activity"/>
    <property type="evidence" value="ECO:0007669"/>
    <property type="project" value="InterPro"/>
</dbReference>
<feature type="transmembrane region" description="Helical" evidence="7">
    <location>
        <begin position="88"/>
        <end position="110"/>
    </location>
</feature>
<evidence type="ECO:0000256" key="1">
    <source>
        <dbReference type="ARBA" id="ARBA00004651"/>
    </source>
</evidence>
<evidence type="ECO:0000256" key="7">
    <source>
        <dbReference type="SAM" id="Phobius"/>
    </source>
</evidence>
<evidence type="ECO:0000256" key="3">
    <source>
        <dbReference type="ARBA" id="ARBA00022475"/>
    </source>
</evidence>
<dbReference type="GO" id="GO:0015297">
    <property type="term" value="F:antiporter activity"/>
    <property type="evidence" value="ECO:0007669"/>
    <property type="project" value="InterPro"/>
</dbReference>
<dbReference type="CDD" id="cd13134">
    <property type="entry name" value="MATE_like_8"/>
    <property type="match status" value="1"/>
</dbReference>
<gene>
    <name evidence="8" type="ORF">IAB05_02875</name>
</gene>
<feature type="transmembrane region" description="Helical" evidence="7">
    <location>
        <begin position="160"/>
        <end position="178"/>
    </location>
</feature>
<dbReference type="InterPro" id="IPR048279">
    <property type="entry name" value="MdtK-like"/>
</dbReference>